<dbReference type="Proteomes" id="UP001312865">
    <property type="component" value="Unassembled WGS sequence"/>
</dbReference>
<dbReference type="InterPro" id="IPR005146">
    <property type="entry name" value="B3/B4_tRNA-bd"/>
</dbReference>
<reference evidence="2 3" key="1">
    <citation type="journal article" date="2018" name="J. Microbiol.">
        <title>Bacillus spongiae sp. nov., isolated from sponge of Jeju Island.</title>
        <authorList>
            <person name="Lee G.E."/>
            <person name="Im W.T."/>
            <person name="Park J.S."/>
        </authorList>
    </citation>
    <scope>NUCLEOTIDE SEQUENCE [LARGE SCALE GENOMIC DNA]</scope>
    <source>
        <strain evidence="2 3">135PIL107-10</strain>
    </source>
</reference>
<proteinExistence type="predicted"/>
<dbReference type="Pfam" id="PF03483">
    <property type="entry name" value="B3_4"/>
    <property type="match status" value="1"/>
</dbReference>
<name>A0ABU8HAE2_9BACI</name>
<evidence type="ECO:0000259" key="1">
    <source>
        <dbReference type="SMART" id="SM00873"/>
    </source>
</evidence>
<dbReference type="PANTHER" id="PTHR39209:SF2">
    <property type="entry name" value="CYTOPLASMIC PROTEIN"/>
    <property type="match status" value="1"/>
</dbReference>
<dbReference type="InterPro" id="IPR020825">
    <property type="entry name" value="Phe-tRNA_synthase-like_B3/B4"/>
</dbReference>
<dbReference type="EMBL" id="JBBAXC010000003">
    <property type="protein sequence ID" value="MEI5906273.1"/>
    <property type="molecule type" value="Genomic_DNA"/>
</dbReference>
<dbReference type="SMART" id="SM00873">
    <property type="entry name" value="B3_4"/>
    <property type="match status" value="1"/>
</dbReference>
<dbReference type="PANTHER" id="PTHR39209">
    <property type="match status" value="1"/>
</dbReference>
<dbReference type="Gene3D" id="3.50.40.10">
    <property type="entry name" value="Phenylalanyl-trna Synthetase, Chain B, domain 3"/>
    <property type="match status" value="1"/>
</dbReference>
<evidence type="ECO:0000313" key="2">
    <source>
        <dbReference type="EMBL" id="MEI5906273.1"/>
    </source>
</evidence>
<keyword evidence="2" id="KW-0436">Ligase</keyword>
<keyword evidence="3" id="KW-1185">Reference proteome</keyword>
<organism evidence="2 3">
    <name type="scientific">Bacillus spongiae</name>
    <dbReference type="NCBI Taxonomy" id="2683610"/>
    <lineage>
        <taxon>Bacteria</taxon>
        <taxon>Bacillati</taxon>
        <taxon>Bacillota</taxon>
        <taxon>Bacilli</taxon>
        <taxon>Bacillales</taxon>
        <taxon>Bacillaceae</taxon>
        <taxon>Bacillus</taxon>
    </lineage>
</organism>
<feature type="domain" description="B3/B4 tRNA-binding" evidence="1">
    <location>
        <begin position="61"/>
        <end position="207"/>
    </location>
</feature>
<evidence type="ECO:0000313" key="3">
    <source>
        <dbReference type="Proteomes" id="UP001312865"/>
    </source>
</evidence>
<sequence length="225" mass="25753">MEITLNQTLCMKAPLKFGIIEYHNITVSESPMMLKGRLQLFQESIYFDVDTKPLEQRSGISEWRNLFKTIGTNPSRYRPSVEAMYRRIYKQNYLNTVHSAVDLNNFFSLQYETPIGLYDLEKINHSVTIEIGTKNDTFIGLNRRENSLENMIITKDKLGAFGSPFVDSERTAVNTDTTHALQIVYLPPSISNDRGKQLTHSLEKMFTNIHGGNSHSYLLSCEGCE</sequence>
<accession>A0ABU8HAE2</accession>
<gene>
    <name evidence="2" type="ORF">WAK64_04295</name>
</gene>
<comment type="caution">
    <text evidence="2">The sequence shown here is derived from an EMBL/GenBank/DDBJ whole genome shotgun (WGS) entry which is preliminary data.</text>
</comment>
<dbReference type="GO" id="GO:0016874">
    <property type="term" value="F:ligase activity"/>
    <property type="evidence" value="ECO:0007669"/>
    <property type="project" value="UniProtKB-KW"/>
</dbReference>
<protein>
    <submittedName>
        <fullName evidence="2">Phenylalanine--tRNA ligase beta subunit-related protein</fullName>
    </submittedName>
</protein>
<dbReference type="SUPFAM" id="SSF56037">
    <property type="entry name" value="PheT/TilS domain"/>
    <property type="match status" value="1"/>
</dbReference>